<organism evidence="4 5">
    <name type="scientific">Quercus lobata</name>
    <name type="common">Valley oak</name>
    <dbReference type="NCBI Taxonomy" id="97700"/>
    <lineage>
        <taxon>Eukaryota</taxon>
        <taxon>Viridiplantae</taxon>
        <taxon>Streptophyta</taxon>
        <taxon>Embryophyta</taxon>
        <taxon>Tracheophyta</taxon>
        <taxon>Spermatophyta</taxon>
        <taxon>Magnoliopsida</taxon>
        <taxon>eudicotyledons</taxon>
        <taxon>Gunneridae</taxon>
        <taxon>Pentapetalae</taxon>
        <taxon>rosids</taxon>
        <taxon>fabids</taxon>
        <taxon>Fagales</taxon>
        <taxon>Fagaceae</taxon>
        <taxon>Quercus</taxon>
    </lineage>
</organism>
<dbReference type="PROSITE" id="PS50067">
    <property type="entry name" value="KINESIN_MOTOR_2"/>
    <property type="match status" value="1"/>
</dbReference>
<accession>A0A7N2MJ65</accession>
<dbReference type="Proteomes" id="UP000594261">
    <property type="component" value="Chromosome 9"/>
</dbReference>
<comment type="similarity">
    <text evidence="2">Belongs to the TRAFAC class myosin-kinesin ATPase superfamily. Kinesin family.</text>
</comment>
<feature type="domain" description="Kinesin motor" evidence="3">
    <location>
        <begin position="1"/>
        <end position="64"/>
    </location>
</feature>
<protein>
    <recommendedName>
        <fullName evidence="3">Kinesin motor domain-containing protein</fullName>
    </recommendedName>
</protein>
<dbReference type="InterPro" id="IPR001752">
    <property type="entry name" value="Kinesin_motor_dom"/>
</dbReference>
<evidence type="ECO:0000256" key="2">
    <source>
        <dbReference type="PROSITE-ProRule" id="PRU00283"/>
    </source>
</evidence>
<dbReference type="InterPro" id="IPR036961">
    <property type="entry name" value="Kinesin_motor_dom_sf"/>
</dbReference>
<dbReference type="Pfam" id="PF00225">
    <property type="entry name" value="Kinesin"/>
    <property type="match status" value="1"/>
</dbReference>
<sequence>MFWQVSIFTYDQMGSGKTHTMVGSQEDFEKRGLIPRSLEQIFDTGQFHKKSGWTYKVEVSMVELSRHGYFDLSSKKDKIETPNLSKKVDVSCLKDALQHFQMAIARRISCLHPRECYTIDLSGSEPMDSTYHSQLDNPNVDSYEESKYYLEGPKIVMFANVSSSASSITSVSFDLIIEEAEEETYPRICFPQLSHQTVRSSAGNVEVMRLIEEKKELEVITSSIGKMTKSQEKCLKKFKKKKEKFDKFMDNMETVLKDYHLEYNSKSKSDNSPCWCTLS</sequence>
<dbReference type="InterPro" id="IPR027640">
    <property type="entry name" value="Kinesin-like_fam"/>
</dbReference>
<dbReference type="AlphaFoldDB" id="A0A7N2MJ65"/>
<dbReference type="InterPro" id="IPR027417">
    <property type="entry name" value="P-loop_NTPase"/>
</dbReference>
<dbReference type="Gene3D" id="3.40.850.10">
    <property type="entry name" value="Kinesin motor domain"/>
    <property type="match status" value="1"/>
</dbReference>
<keyword evidence="1" id="KW-0505">Motor protein</keyword>
<evidence type="ECO:0000256" key="1">
    <source>
        <dbReference type="ARBA" id="ARBA00023175"/>
    </source>
</evidence>
<dbReference type="GO" id="GO:0003777">
    <property type="term" value="F:microtubule motor activity"/>
    <property type="evidence" value="ECO:0007669"/>
    <property type="project" value="InterPro"/>
</dbReference>
<dbReference type="SMART" id="SM00129">
    <property type="entry name" value="KISc"/>
    <property type="match status" value="1"/>
</dbReference>
<dbReference type="Gramene" id="QL09p008828:mrna">
    <property type="protein sequence ID" value="QL09p008828:mrna"/>
    <property type="gene ID" value="QL09p008828"/>
</dbReference>
<dbReference type="EMBL" id="LRBV02000009">
    <property type="status" value="NOT_ANNOTATED_CDS"/>
    <property type="molecule type" value="Genomic_DNA"/>
</dbReference>
<comment type="caution">
    <text evidence="2">Lacks conserved residue(s) required for the propagation of feature annotation.</text>
</comment>
<evidence type="ECO:0000313" key="5">
    <source>
        <dbReference type="Proteomes" id="UP000594261"/>
    </source>
</evidence>
<dbReference type="SUPFAM" id="SSF52540">
    <property type="entry name" value="P-loop containing nucleoside triphosphate hydrolases"/>
    <property type="match status" value="1"/>
</dbReference>
<name>A0A7N2MJ65_QUELO</name>
<dbReference type="GO" id="GO:0008017">
    <property type="term" value="F:microtubule binding"/>
    <property type="evidence" value="ECO:0007669"/>
    <property type="project" value="InterPro"/>
</dbReference>
<dbReference type="PRINTS" id="PR00380">
    <property type="entry name" value="KINESINHEAVY"/>
</dbReference>
<dbReference type="PANTHER" id="PTHR24115">
    <property type="entry name" value="KINESIN-RELATED"/>
    <property type="match status" value="1"/>
</dbReference>
<reference evidence="4 5" key="1">
    <citation type="journal article" date="2016" name="G3 (Bethesda)">
        <title>First Draft Assembly and Annotation of the Genome of a California Endemic Oak Quercus lobata Nee (Fagaceae).</title>
        <authorList>
            <person name="Sork V.L."/>
            <person name="Fitz-Gibbon S.T."/>
            <person name="Puiu D."/>
            <person name="Crepeau M."/>
            <person name="Gugger P.F."/>
            <person name="Sherman R."/>
            <person name="Stevens K."/>
            <person name="Langley C.H."/>
            <person name="Pellegrini M."/>
            <person name="Salzberg S.L."/>
        </authorList>
    </citation>
    <scope>NUCLEOTIDE SEQUENCE [LARGE SCALE GENOMIC DNA]</scope>
    <source>
        <strain evidence="4 5">cv. SW786</strain>
    </source>
</reference>
<proteinExistence type="inferred from homology"/>
<evidence type="ECO:0000259" key="3">
    <source>
        <dbReference type="PROSITE" id="PS50067"/>
    </source>
</evidence>
<dbReference type="EnsemblPlants" id="QL09p008828:mrna">
    <property type="protein sequence ID" value="QL09p008828:mrna"/>
    <property type="gene ID" value="QL09p008828"/>
</dbReference>
<keyword evidence="5" id="KW-1185">Reference proteome</keyword>
<dbReference type="GO" id="GO:0007018">
    <property type="term" value="P:microtubule-based movement"/>
    <property type="evidence" value="ECO:0007669"/>
    <property type="project" value="InterPro"/>
</dbReference>
<evidence type="ECO:0000313" key="4">
    <source>
        <dbReference type="EnsemblPlants" id="QL09p008828:mrna"/>
    </source>
</evidence>
<reference evidence="4" key="2">
    <citation type="submission" date="2021-01" db="UniProtKB">
        <authorList>
            <consortium name="EnsemblPlants"/>
        </authorList>
    </citation>
    <scope>IDENTIFICATION</scope>
</reference>
<dbReference type="GO" id="GO:0005874">
    <property type="term" value="C:microtubule"/>
    <property type="evidence" value="ECO:0007669"/>
    <property type="project" value="TreeGrafter"/>
</dbReference>
<dbReference type="GO" id="GO:0005871">
    <property type="term" value="C:kinesin complex"/>
    <property type="evidence" value="ECO:0007669"/>
    <property type="project" value="TreeGrafter"/>
</dbReference>
<dbReference type="GO" id="GO:0016887">
    <property type="term" value="F:ATP hydrolysis activity"/>
    <property type="evidence" value="ECO:0007669"/>
    <property type="project" value="TreeGrafter"/>
</dbReference>
<dbReference type="InParanoid" id="A0A7N2MJ65"/>
<dbReference type="GO" id="GO:0005524">
    <property type="term" value="F:ATP binding"/>
    <property type="evidence" value="ECO:0007669"/>
    <property type="project" value="InterPro"/>
</dbReference>